<sequence length="193" mass="20804">MRLLADFTLLTQIKLPRKAQQYSNTASPTPHTETYAFHTLPRIFTITACVFFSASVTLGVLGSWNTTLALRTYAMVVVVVVMGVHLTSTTSISRPPPTSRAFELKLNTPHQRLQVNGEEPYSPLAPPREGLPVKPRGETPDGDGWVGGQLIAGLHHIAASASQSILASSGFHFLPNLRNILALAKILAPSGRG</sequence>
<dbReference type="AlphaFoldDB" id="A0A5B7HWM0"/>
<organism evidence="3 4">
    <name type="scientific">Portunus trituberculatus</name>
    <name type="common">Swimming crab</name>
    <name type="synonym">Neptunus trituberculatus</name>
    <dbReference type="NCBI Taxonomy" id="210409"/>
    <lineage>
        <taxon>Eukaryota</taxon>
        <taxon>Metazoa</taxon>
        <taxon>Ecdysozoa</taxon>
        <taxon>Arthropoda</taxon>
        <taxon>Crustacea</taxon>
        <taxon>Multicrustacea</taxon>
        <taxon>Malacostraca</taxon>
        <taxon>Eumalacostraca</taxon>
        <taxon>Eucarida</taxon>
        <taxon>Decapoda</taxon>
        <taxon>Pleocyemata</taxon>
        <taxon>Brachyura</taxon>
        <taxon>Eubrachyura</taxon>
        <taxon>Portunoidea</taxon>
        <taxon>Portunidae</taxon>
        <taxon>Portuninae</taxon>
        <taxon>Portunus</taxon>
    </lineage>
</organism>
<proteinExistence type="predicted"/>
<evidence type="ECO:0000256" key="2">
    <source>
        <dbReference type="SAM" id="Phobius"/>
    </source>
</evidence>
<accession>A0A5B7HWM0</accession>
<protein>
    <submittedName>
        <fullName evidence="3">Uncharacterized protein</fullName>
    </submittedName>
</protein>
<feature type="transmembrane region" description="Helical" evidence="2">
    <location>
        <begin position="68"/>
        <end position="86"/>
    </location>
</feature>
<dbReference type="EMBL" id="VSRR010035452">
    <property type="protein sequence ID" value="MPC72804.1"/>
    <property type="molecule type" value="Genomic_DNA"/>
</dbReference>
<keyword evidence="2" id="KW-0812">Transmembrane</keyword>
<dbReference type="Proteomes" id="UP000324222">
    <property type="component" value="Unassembled WGS sequence"/>
</dbReference>
<keyword evidence="4" id="KW-1185">Reference proteome</keyword>
<keyword evidence="2" id="KW-0472">Membrane</keyword>
<feature type="region of interest" description="Disordered" evidence="1">
    <location>
        <begin position="115"/>
        <end position="139"/>
    </location>
</feature>
<gene>
    <name evidence="3" type="ORF">E2C01_067118</name>
</gene>
<name>A0A5B7HWM0_PORTR</name>
<keyword evidence="2" id="KW-1133">Transmembrane helix</keyword>
<comment type="caution">
    <text evidence="3">The sequence shown here is derived from an EMBL/GenBank/DDBJ whole genome shotgun (WGS) entry which is preliminary data.</text>
</comment>
<evidence type="ECO:0000256" key="1">
    <source>
        <dbReference type="SAM" id="MobiDB-lite"/>
    </source>
</evidence>
<feature type="transmembrane region" description="Helical" evidence="2">
    <location>
        <begin position="43"/>
        <end position="61"/>
    </location>
</feature>
<evidence type="ECO:0000313" key="4">
    <source>
        <dbReference type="Proteomes" id="UP000324222"/>
    </source>
</evidence>
<reference evidence="3 4" key="1">
    <citation type="submission" date="2019-05" db="EMBL/GenBank/DDBJ databases">
        <title>Another draft genome of Portunus trituberculatus and its Hox gene families provides insights of decapod evolution.</title>
        <authorList>
            <person name="Jeong J.-H."/>
            <person name="Song I."/>
            <person name="Kim S."/>
            <person name="Choi T."/>
            <person name="Kim D."/>
            <person name="Ryu S."/>
            <person name="Kim W."/>
        </authorList>
    </citation>
    <scope>NUCLEOTIDE SEQUENCE [LARGE SCALE GENOMIC DNA]</scope>
    <source>
        <tissue evidence="3">Muscle</tissue>
    </source>
</reference>
<evidence type="ECO:0000313" key="3">
    <source>
        <dbReference type="EMBL" id="MPC72804.1"/>
    </source>
</evidence>